<accession>A0A7M7NZZ1</accession>
<dbReference type="InParanoid" id="A0A7M7NZZ1"/>
<dbReference type="SMART" id="SM00181">
    <property type="entry name" value="EGF"/>
    <property type="match status" value="3"/>
</dbReference>
<sequence>MVVTSNGYIVDLTLVTNHPLLDPPNTHDQYIGVYLGQKDASIRDNITFDRIIRTIDTTRLPNFIGTVNEGQRIRKLIFEQSIQTKALGAFYVALEYEGTTRLTSTVVLMHNAPILPEQTTLTVHVGETVTFAVATNLTEDDLRWRFNLVGIHGGKGKQSLTLENVQLNQTGVYKCFATGKGWDAKNAIFLLHVVRCPAHRWGSECEHTCNECLNGGKCDVDSGECVCPPGFNGTTCEHVLGSNRFGQDGSFSCDSSGDDHSPGCRGKLFCLPDPFGCTCAAGFMGINCTTECNPGTYGANCLQECHCSPLNICTKDTGECIDGTACQEGWTGVNCQVRTSPIEEVDGDTPIPGTKSASSGFTSSTIPIVEATTQASTSATTPATPTIPPQPVPSYAISSFNYTKVNNNEPITMVCVVTGLPPPTSENISVSNTAGADEGIIFLGTNVTESTRTSWYEVTVSLDEAPQNFTCLLRKPDGESVSKDLAVSVYGK</sequence>
<dbReference type="Gene3D" id="2.170.300.10">
    <property type="entry name" value="Tie2 ligand-binding domain superfamily"/>
    <property type="match status" value="1"/>
</dbReference>
<dbReference type="EnsemblMetazoa" id="XM_030988216">
    <property type="protein sequence ID" value="XP_030844076"/>
    <property type="gene ID" value="LOC105436594"/>
</dbReference>
<dbReference type="Pfam" id="PF07974">
    <property type="entry name" value="EGF_2"/>
    <property type="match status" value="1"/>
</dbReference>
<dbReference type="InterPro" id="IPR013783">
    <property type="entry name" value="Ig-like_fold"/>
</dbReference>
<dbReference type="InterPro" id="IPR000742">
    <property type="entry name" value="EGF"/>
</dbReference>
<organism evidence="4 5">
    <name type="scientific">Strongylocentrotus purpuratus</name>
    <name type="common">Purple sea urchin</name>
    <dbReference type="NCBI Taxonomy" id="7668"/>
    <lineage>
        <taxon>Eukaryota</taxon>
        <taxon>Metazoa</taxon>
        <taxon>Echinodermata</taxon>
        <taxon>Eleutherozoa</taxon>
        <taxon>Echinozoa</taxon>
        <taxon>Echinoidea</taxon>
        <taxon>Euechinoidea</taxon>
        <taxon>Echinacea</taxon>
        <taxon>Camarodonta</taxon>
        <taxon>Echinidea</taxon>
        <taxon>Strongylocentrotidae</taxon>
        <taxon>Strongylocentrotus</taxon>
    </lineage>
</organism>
<dbReference type="PANTHER" id="PTHR26391:SF18">
    <property type="entry name" value="PROTEIN KINASE RECEPTOR TIE-1, PUTATIVE-RELATED"/>
    <property type="match status" value="1"/>
</dbReference>
<reference evidence="5" key="1">
    <citation type="submission" date="2015-02" db="EMBL/GenBank/DDBJ databases">
        <title>Genome sequencing for Strongylocentrotus purpuratus.</title>
        <authorList>
            <person name="Murali S."/>
            <person name="Liu Y."/>
            <person name="Vee V."/>
            <person name="English A."/>
            <person name="Wang M."/>
            <person name="Skinner E."/>
            <person name="Han Y."/>
            <person name="Muzny D.M."/>
            <person name="Worley K.C."/>
            <person name="Gibbs R.A."/>
        </authorList>
    </citation>
    <scope>NUCLEOTIDE SEQUENCE</scope>
</reference>
<keyword evidence="2" id="KW-0245">EGF-like domain</keyword>
<reference evidence="4" key="2">
    <citation type="submission" date="2021-01" db="UniProtKB">
        <authorList>
            <consortium name="EnsemblMetazoa"/>
        </authorList>
    </citation>
    <scope>IDENTIFICATION</scope>
</reference>
<proteinExistence type="predicted"/>
<dbReference type="Proteomes" id="UP000007110">
    <property type="component" value="Unassembled WGS sequence"/>
</dbReference>
<evidence type="ECO:0000256" key="1">
    <source>
        <dbReference type="ARBA" id="ARBA00023157"/>
    </source>
</evidence>
<keyword evidence="5" id="KW-1185">Reference proteome</keyword>
<feature type="domain" description="EGF-like" evidence="3">
    <location>
        <begin position="201"/>
        <end position="237"/>
    </location>
</feature>
<dbReference type="KEGG" id="spu:105436594"/>
<dbReference type="RefSeq" id="XP_030844076.1">
    <property type="nucleotide sequence ID" value="XM_030988216.1"/>
</dbReference>
<dbReference type="InterPro" id="IPR036179">
    <property type="entry name" value="Ig-like_dom_sf"/>
</dbReference>
<comment type="caution">
    <text evidence="2">Lacks conserved residue(s) required for the propagation of feature annotation.</text>
</comment>
<dbReference type="InterPro" id="IPR013111">
    <property type="entry name" value="EGF_extracell"/>
</dbReference>
<dbReference type="PROSITE" id="PS00022">
    <property type="entry name" value="EGF_1"/>
    <property type="match status" value="2"/>
</dbReference>
<evidence type="ECO:0000313" key="4">
    <source>
        <dbReference type="EnsemblMetazoa" id="XP_030844076"/>
    </source>
</evidence>
<keyword evidence="1 2" id="KW-1015">Disulfide bond</keyword>
<dbReference type="CDD" id="cd00054">
    <property type="entry name" value="EGF_CA"/>
    <property type="match status" value="1"/>
</dbReference>
<name>A0A7M7NZZ1_STRPU</name>
<dbReference type="OrthoDB" id="6130531at2759"/>
<dbReference type="PROSITE" id="PS50026">
    <property type="entry name" value="EGF_3"/>
    <property type="match status" value="1"/>
</dbReference>
<dbReference type="InterPro" id="IPR003599">
    <property type="entry name" value="Ig_sub"/>
</dbReference>
<dbReference type="Gene3D" id="2.60.40.10">
    <property type="entry name" value="Immunoglobulins"/>
    <property type="match status" value="1"/>
</dbReference>
<evidence type="ECO:0000259" key="3">
    <source>
        <dbReference type="PROSITE" id="PS50026"/>
    </source>
</evidence>
<dbReference type="SUPFAM" id="SSF48726">
    <property type="entry name" value="Immunoglobulin"/>
    <property type="match status" value="1"/>
</dbReference>
<dbReference type="FunFam" id="2.170.300.10:FF:000045">
    <property type="entry name" value="Uncharacterized protein"/>
    <property type="match status" value="1"/>
</dbReference>
<dbReference type="PANTHER" id="PTHR26391">
    <property type="entry name" value="INACTIVE TYROSINE-PROTEIN KINASE 7"/>
    <property type="match status" value="1"/>
</dbReference>
<protein>
    <recommendedName>
        <fullName evidence="3">EGF-like domain-containing protein</fullName>
    </recommendedName>
</protein>
<evidence type="ECO:0000313" key="5">
    <source>
        <dbReference type="Proteomes" id="UP000007110"/>
    </source>
</evidence>
<dbReference type="SMART" id="SM00409">
    <property type="entry name" value="IG"/>
    <property type="match status" value="1"/>
</dbReference>
<dbReference type="OMA" id="RIGTCIC"/>
<dbReference type="AlphaFoldDB" id="A0A7M7NZZ1"/>
<evidence type="ECO:0000256" key="2">
    <source>
        <dbReference type="PROSITE-ProRule" id="PRU00076"/>
    </source>
</evidence>
<dbReference type="PROSITE" id="PS01186">
    <property type="entry name" value="EGF_2"/>
    <property type="match status" value="1"/>
</dbReference>
<dbReference type="FunFam" id="2.60.40.10:FF:002233">
    <property type="entry name" value="Tyrosine protein kinase receptor tie-1, putative"/>
    <property type="match status" value="1"/>
</dbReference>
<dbReference type="GeneID" id="105436594"/>
<feature type="disulfide bond" evidence="2">
    <location>
        <begin position="227"/>
        <end position="236"/>
    </location>
</feature>